<dbReference type="Proteomes" id="UP000271678">
    <property type="component" value="Unassembled WGS sequence"/>
</dbReference>
<proteinExistence type="predicted"/>
<comment type="caution">
    <text evidence="1">The sequence shown here is derived from an EMBL/GenBank/DDBJ whole genome shotgun (WGS) entry which is preliminary data.</text>
</comment>
<reference evidence="1 2" key="1">
    <citation type="submission" date="2018-11" db="EMBL/GenBank/DDBJ databases">
        <title>Draft genome of Simplicispira Flexivirga sp. BO-16.</title>
        <authorList>
            <person name="Im W.T."/>
        </authorList>
    </citation>
    <scope>NUCLEOTIDE SEQUENCE [LARGE SCALE GENOMIC DNA]</scope>
    <source>
        <strain evidence="1 2">BO-16</strain>
    </source>
</reference>
<dbReference type="AlphaFoldDB" id="A0A3M9LT11"/>
<sequence>MEAGTMVEPRDVKTMAVVAQAYGDRRNAVVVDAVREGSCTVAVARAAVSNADKVAPVLPGASRDELLGHFLQLDPALGSRGVSALTRMIIAQ</sequence>
<evidence type="ECO:0000313" key="1">
    <source>
        <dbReference type="EMBL" id="RNI16409.1"/>
    </source>
</evidence>
<gene>
    <name evidence="1" type="ORF">EFY87_19955</name>
</gene>
<protein>
    <submittedName>
        <fullName evidence="1">Uncharacterized protein</fullName>
    </submittedName>
</protein>
<dbReference type="EMBL" id="RJJQ01000049">
    <property type="protein sequence ID" value="RNI16409.1"/>
    <property type="molecule type" value="Genomic_DNA"/>
</dbReference>
<keyword evidence="2" id="KW-1185">Reference proteome</keyword>
<evidence type="ECO:0000313" key="2">
    <source>
        <dbReference type="Proteomes" id="UP000271678"/>
    </source>
</evidence>
<name>A0A3M9LT11_9MICO</name>
<accession>A0A3M9LT11</accession>
<organism evidence="1 2">
    <name type="scientific">Flexivirga caeni</name>
    <dbReference type="NCBI Taxonomy" id="2294115"/>
    <lineage>
        <taxon>Bacteria</taxon>
        <taxon>Bacillati</taxon>
        <taxon>Actinomycetota</taxon>
        <taxon>Actinomycetes</taxon>
        <taxon>Micrococcales</taxon>
        <taxon>Dermacoccaceae</taxon>
        <taxon>Flexivirga</taxon>
    </lineage>
</organism>